<dbReference type="Pfam" id="PF13359">
    <property type="entry name" value="DDE_Tnp_4"/>
    <property type="match status" value="1"/>
</dbReference>
<comment type="caution">
    <text evidence="4">The sequence shown here is derived from an EMBL/GenBank/DDBJ whole genome shotgun (WGS) entry which is preliminary data.</text>
</comment>
<comment type="cofactor">
    <cofactor evidence="1">
        <name>a divalent metal cation</name>
        <dbReference type="ChEBI" id="CHEBI:60240"/>
    </cofactor>
</comment>
<dbReference type="AlphaFoldDB" id="A0A9P0KZY9"/>
<dbReference type="GO" id="GO:0046872">
    <property type="term" value="F:metal ion binding"/>
    <property type="evidence" value="ECO:0007669"/>
    <property type="project" value="UniProtKB-KW"/>
</dbReference>
<gene>
    <name evidence="4" type="ORF">ACAOBT_LOCUS18068</name>
</gene>
<evidence type="ECO:0000256" key="1">
    <source>
        <dbReference type="ARBA" id="ARBA00001968"/>
    </source>
</evidence>
<evidence type="ECO:0000259" key="3">
    <source>
        <dbReference type="Pfam" id="PF13359"/>
    </source>
</evidence>
<evidence type="ECO:0000313" key="5">
    <source>
        <dbReference type="Proteomes" id="UP001152888"/>
    </source>
</evidence>
<proteinExistence type="predicted"/>
<reference evidence="4" key="1">
    <citation type="submission" date="2022-03" db="EMBL/GenBank/DDBJ databases">
        <authorList>
            <person name="Sayadi A."/>
        </authorList>
    </citation>
    <scope>NUCLEOTIDE SEQUENCE</scope>
</reference>
<name>A0A9P0KZY9_ACAOB</name>
<evidence type="ECO:0000313" key="4">
    <source>
        <dbReference type="EMBL" id="CAH1987801.1"/>
    </source>
</evidence>
<feature type="domain" description="DDE Tnp4" evidence="3">
    <location>
        <begin position="54"/>
        <end position="120"/>
    </location>
</feature>
<keyword evidence="2" id="KW-0479">Metal-binding</keyword>
<organism evidence="4 5">
    <name type="scientific">Acanthoscelides obtectus</name>
    <name type="common">Bean weevil</name>
    <name type="synonym">Bruchus obtectus</name>
    <dbReference type="NCBI Taxonomy" id="200917"/>
    <lineage>
        <taxon>Eukaryota</taxon>
        <taxon>Metazoa</taxon>
        <taxon>Ecdysozoa</taxon>
        <taxon>Arthropoda</taxon>
        <taxon>Hexapoda</taxon>
        <taxon>Insecta</taxon>
        <taxon>Pterygota</taxon>
        <taxon>Neoptera</taxon>
        <taxon>Endopterygota</taxon>
        <taxon>Coleoptera</taxon>
        <taxon>Polyphaga</taxon>
        <taxon>Cucujiformia</taxon>
        <taxon>Chrysomeloidea</taxon>
        <taxon>Chrysomelidae</taxon>
        <taxon>Bruchinae</taxon>
        <taxon>Bruchini</taxon>
        <taxon>Acanthoscelides</taxon>
    </lineage>
</organism>
<accession>A0A9P0KZY9</accession>
<protein>
    <recommendedName>
        <fullName evidence="3">DDE Tnp4 domain-containing protein</fullName>
    </recommendedName>
</protein>
<dbReference type="Proteomes" id="UP001152888">
    <property type="component" value="Unassembled WGS sequence"/>
</dbReference>
<dbReference type="OrthoDB" id="6764841at2759"/>
<sequence>MHQTTASRIIAKVSRAIAGLSNRYIRMPNEANEIIRVRNGFYIICRFPRVVERIDGTHIKMQSPGAQGVEVFRNRKSYFSINTQIVAEPDLKIFDIVARWPESTHYSTIFNASHLRTRIEGTISERGALGRWWLPAESLPNDTSTKSRHCSYMQCSRNINWCLETSVPSISLW</sequence>
<evidence type="ECO:0000256" key="2">
    <source>
        <dbReference type="ARBA" id="ARBA00022723"/>
    </source>
</evidence>
<dbReference type="EMBL" id="CAKOFQ010007027">
    <property type="protein sequence ID" value="CAH1987801.1"/>
    <property type="molecule type" value="Genomic_DNA"/>
</dbReference>
<dbReference type="InterPro" id="IPR027806">
    <property type="entry name" value="HARBI1_dom"/>
</dbReference>
<keyword evidence="5" id="KW-1185">Reference proteome</keyword>